<dbReference type="GO" id="GO:0005125">
    <property type="term" value="F:cytokine activity"/>
    <property type="evidence" value="ECO:0007669"/>
    <property type="project" value="UniProtKB-KW"/>
</dbReference>
<evidence type="ECO:0000256" key="8">
    <source>
        <dbReference type="SAM" id="Coils"/>
    </source>
</evidence>
<dbReference type="PRINTS" id="PR01930">
    <property type="entry name" value="INTRLEUKIN15"/>
</dbReference>
<reference evidence="10" key="2">
    <citation type="submission" date="2025-09" db="UniProtKB">
        <authorList>
            <consortium name="Ensembl"/>
        </authorList>
    </citation>
    <scope>IDENTIFICATION</scope>
</reference>
<feature type="coiled-coil region" evidence="8">
    <location>
        <begin position="76"/>
        <end position="103"/>
    </location>
</feature>
<name>A0A3Q3GGV8_9LABR</name>
<evidence type="ECO:0000313" key="11">
    <source>
        <dbReference type="Proteomes" id="UP000261660"/>
    </source>
</evidence>
<dbReference type="InterPro" id="IPR020439">
    <property type="entry name" value="IL-15"/>
</dbReference>
<evidence type="ECO:0000256" key="1">
    <source>
        <dbReference type="ARBA" id="ARBA00004613"/>
    </source>
</evidence>
<dbReference type="AlphaFoldDB" id="A0A3Q3GGV8"/>
<organism evidence="10 11">
    <name type="scientific">Labrus bergylta</name>
    <name type="common">ballan wrasse</name>
    <dbReference type="NCBI Taxonomy" id="56723"/>
    <lineage>
        <taxon>Eukaryota</taxon>
        <taxon>Metazoa</taxon>
        <taxon>Chordata</taxon>
        <taxon>Craniata</taxon>
        <taxon>Vertebrata</taxon>
        <taxon>Euteleostomi</taxon>
        <taxon>Actinopterygii</taxon>
        <taxon>Neopterygii</taxon>
        <taxon>Teleostei</taxon>
        <taxon>Neoteleostei</taxon>
        <taxon>Acanthomorphata</taxon>
        <taxon>Eupercaria</taxon>
        <taxon>Labriformes</taxon>
        <taxon>Labridae</taxon>
        <taxon>Labrus</taxon>
    </lineage>
</organism>
<keyword evidence="8" id="KW-0175">Coiled coil</keyword>
<dbReference type="InParanoid" id="A0A3Q3GGV8"/>
<comment type="subcellular location">
    <subcellularLocation>
        <location evidence="1">Secreted</location>
    </subcellularLocation>
</comment>
<evidence type="ECO:0000256" key="9">
    <source>
        <dbReference type="SAM" id="SignalP"/>
    </source>
</evidence>
<evidence type="ECO:0000256" key="3">
    <source>
        <dbReference type="ARBA" id="ARBA00022514"/>
    </source>
</evidence>
<dbReference type="GO" id="GO:0006955">
    <property type="term" value="P:immune response"/>
    <property type="evidence" value="ECO:0007669"/>
    <property type="project" value="InterPro"/>
</dbReference>
<evidence type="ECO:0000313" key="10">
    <source>
        <dbReference type="Ensembl" id="ENSLBEP00000030834.1"/>
    </source>
</evidence>
<keyword evidence="4" id="KW-0964">Secreted</keyword>
<dbReference type="Proteomes" id="UP000261660">
    <property type="component" value="Unplaced"/>
</dbReference>
<proteinExistence type="inferred from homology"/>
<dbReference type="InterPro" id="IPR009079">
    <property type="entry name" value="4_helix_cytokine-like_core"/>
</dbReference>
<dbReference type="Pfam" id="PF02372">
    <property type="entry name" value="IL15"/>
    <property type="match status" value="1"/>
</dbReference>
<keyword evidence="6" id="KW-1015">Disulfide bond</keyword>
<dbReference type="InterPro" id="IPR003443">
    <property type="entry name" value="IL-15/IL-21_fam"/>
</dbReference>
<feature type="chain" id="PRO_5018760900" description="Interleukin" evidence="9">
    <location>
        <begin position="26"/>
        <end position="128"/>
    </location>
</feature>
<keyword evidence="11" id="KW-1185">Reference proteome</keyword>
<evidence type="ECO:0000256" key="5">
    <source>
        <dbReference type="ARBA" id="ARBA00022729"/>
    </source>
</evidence>
<evidence type="ECO:0000256" key="4">
    <source>
        <dbReference type="ARBA" id="ARBA00022525"/>
    </source>
</evidence>
<evidence type="ECO:0000256" key="2">
    <source>
        <dbReference type="ARBA" id="ARBA00006050"/>
    </source>
</evidence>
<keyword evidence="3 7" id="KW-0202">Cytokine</keyword>
<dbReference type="GeneTree" id="ENSGT00520000058824"/>
<dbReference type="STRING" id="56723.ENSLBEP00000030834"/>
<feature type="signal peptide" evidence="9">
    <location>
        <begin position="1"/>
        <end position="25"/>
    </location>
</feature>
<dbReference type="SUPFAM" id="SSF47266">
    <property type="entry name" value="4-helical cytokines"/>
    <property type="match status" value="1"/>
</dbReference>
<reference evidence="10" key="1">
    <citation type="submission" date="2025-08" db="UniProtKB">
        <authorList>
            <consortium name="Ensembl"/>
        </authorList>
    </citation>
    <scope>IDENTIFICATION</scope>
</reference>
<dbReference type="GO" id="GO:0005126">
    <property type="term" value="F:cytokine receptor binding"/>
    <property type="evidence" value="ECO:0007669"/>
    <property type="project" value="InterPro"/>
</dbReference>
<protein>
    <recommendedName>
        <fullName evidence="7">Interleukin</fullName>
    </recommendedName>
</protein>
<dbReference type="Gene3D" id="1.20.1250.70">
    <property type="entry name" value="Interleukin-15/Interleukin-21"/>
    <property type="match status" value="1"/>
</dbReference>
<dbReference type="PANTHER" id="PTHR14356">
    <property type="entry name" value="INTERLEUKIN-15-RELATED"/>
    <property type="match status" value="1"/>
</dbReference>
<evidence type="ECO:0000256" key="7">
    <source>
        <dbReference type="RuleBase" id="RU003453"/>
    </source>
</evidence>
<keyword evidence="5 9" id="KW-0732">Signal</keyword>
<comment type="similarity">
    <text evidence="2 7">Belongs to the IL-15/IL-21 family.</text>
</comment>
<dbReference type="GO" id="GO:0005615">
    <property type="term" value="C:extracellular space"/>
    <property type="evidence" value="ECO:0007669"/>
    <property type="project" value="UniProtKB-KW"/>
</dbReference>
<accession>A0A3Q3GGV8</accession>
<sequence length="128" mass="14550">MLTGRRGVACMYLCFFCLLALTHQATDNVFRDIVRRVQRFIKNVPSQKCPKTTMKCFAKEVKVLIQEWKTVGAAGVPKLDEKLEDLASELDQTNSECAQCELLNEKNATEFLKSLETTLQMMNNELAN</sequence>
<dbReference type="Ensembl" id="ENSLBET00000032250.1">
    <property type="protein sequence ID" value="ENSLBEP00000030834.1"/>
    <property type="gene ID" value="ENSLBEG00000023290.1"/>
</dbReference>
<evidence type="ECO:0000256" key="6">
    <source>
        <dbReference type="ARBA" id="ARBA00023157"/>
    </source>
</evidence>